<sequence length="52" mass="6091">MDLSEPFIVCTGVRQGCLLYPMIFSLVIDWVMKTTLDTPREIQWTLRASWKT</sequence>
<comment type="caution">
    <text evidence="1">The sequence shown here is derived from an EMBL/GenBank/DDBJ whole genome shotgun (WGS) entry which is preliminary data.</text>
</comment>
<gene>
    <name evidence="1" type="ORF">DPMN_053630</name>
</gene>
<protein>
    <recommendedName>
        <fullName evidence="3">Reverse transcriptase domain-containing protein</fullName>
    </recommendedName>
</protein>
<organism evidence="1 2">
    <name type="scientific">Dreissena polymorpha</name>
    <name type="common">Zebra mussel</name>
    <name type="synonym">Mytilus polymorpha</name>
    <dbReference type="NCBI Taxonomy" id="45954"/>
    <lineage>
        <taxon>Eukaryota</taxon>
        <taxon>Metazoa</taxon>
        <taxon>Spiralia</taxon>
        <taxon>Lophotrochozoa</taxon>
        <taxon>Mollusca</taxon>
        <taxon>Bivalvia</taxon>
        <taxon>Autobranchia</taxon>
        <taxon>Heteroconchia</taxon>
        <taxon>Euheterodonta</taxon>
        <taxon>Imparidentia</taxon>
        <taxon>Neoheterodontei</taxon>
        <taxon>Myida</taxon>
        <taxon>Dreissenoidea</taxon>
        <taxon>Dreissenidae</taxon>
        <taxon>Dreissena</taxon>
    </lineage>
</organism>
<keyword evidence="2" id="KW-1185">Reference proteome</keyword>
<evidence type="ECO:0000313" key="2">
    <source>
        <dbReference type="Proteomes" id="UP000828390"/>
    </source>
</evidence>
<reference evidence="1" key="1">
    <citation type="journal article" date="2019" name="bioRxiv">
        <title>The Genome of the Zebra Mussel, Dreissena polymorpha: A Resource for Invasive Species Research.</title>
        <authorList>
            <person name="McCartney M.A."/>
            <person name="Auch B."/>
            <person name="Kono T."/>
            <person name="Mallez S."/>
            <person name="Zhang Y."/>
            <person name="Obille A."/>
            <person name="Becker A."/>
            <person name="Abrahante J.E."/>
            <person name="Garbe J."/>
            <person name="Badalamenti J.P."/>
            <person name="Herman A."/>
            <person name="Mangelson H."/>
            <person name="Liachko I."/>
            <person name="Sullivan S."/>
            <person name="Sone E.D."/>
            <person name="Koren S."/>
            <person name="Silverstein K.A.T."/>
            <person name="Beckman K.B."/>
            <person name="Gohl D.M."/>
        </authorList>
    </citation>
    <scope>NUCLEOTIDE SEQUENCE</scope>
    <source>
        <strain evidence="1">Duluth1</strain>
        <tissue evidence="1">Whole animal</tissue>
    </source>
</reference>
<name>A0A9D4CNF4_DREPO</name>
<evidence type="ECO:0000313" key="1">
    <source>
        <dbReference type="EMBL" id="KAH3727687.1"/>
    </source>
</evidence>
<evidence type="ECO:0008006" key="3">
    <source>
        <dbReference type="Google" id="ProtNLM"/>
    </source>
</evidence>
<dbReference type="AlphaFoldDB" id="A0A9D4CNF4"/>
<accession>A0A9D4CNF4</accession>
<dbReference type="EMBL" id="JAIWYP010000012">
    <property type="protein sequence ID" value="KAH3727687.1"/>
    <property type="molecule type" value="Genomic_DNA"/>
</dbReference>
<reference evidence="1" key="2">
    <citation type="submission" date="2020-11" db="EMBL/GenBank/DDBJ databases">
        <authorList>
            <person name="McCartney M.A."/>
            <person name="Auch B."/>
            <person name="Kono T."/>
            <person name="Mallez S."/>
            <person name="Becker A."/>
            <person name="Gohl D.M."/>
            <person name="Silverstein K.A.T."/>
            <person name="Koren S."/>
            <person name="Bechman K.B."/>
            <person name="Herman A."/>
            <person name="Abrahante J.E."/>
            <person name="Garbe J."/>
        </authorList>
    </citation>
    <scope>NUCLEOTIDE SEQUENCE</scope>
    <source>
        <strain evidence="1">Duluth1</strain>
        <tissue evidence="1">Whole animal</tissue>
    </source>
</reference>
<proteinExistence type="predicted"/>
<dbReference type="Proteomes" id="UP000828390">
    <property type="component" value="Unassembled WGS sequence"/>
</dbReference>